<name>A0A4Y2SP34_ARAVE</name>
<organism evidence="1 2">
    <name type="scientific">Araneus ventricosus</name>
    <name type="common">Orbweaver spider</name>
    <name type="synonym">Epeira ventricosa</name>
    <dbReference type="NCBI Taxonomy" id="182803"/>
    <lineage>
        <taxon>Eukaryota</taxon>
        <taxon>Metazoa</taxon>
        <taxon>Ecdysozoa</taxon>
        <taxon>Arthropoda</taxon>
        <taxon>Chelicerata</taxon>
        <taxon>Arachnida</taxon>
        <taxon>Araneae</taxon>
        <taxon>Araneomorphae</taxon>
        <taxon>Entelegynae</taxon>
        <taxon>Araneoidea</taxon>
        <taxon>Araneidae</taxon>
        <taxon>Araneus</taxon>
    </lineage>
</organism>
<comment type="caution">
    <text evidence="1">The sequence shown here is derived from an EMBL/GenBank/DDBJ whole genome shotgun (WGS) entry which is preliminary data.</text>
</comment>
<dbReference type="AlphaFoldDB" id="A0A4Y2SP34"/>
<proteinExistence type="predicted"/>
<protein>
    <submittedName>
        <fullName evidence="1">Uncharacterized protein</fullName>
    </submittedName>
</protein>
<dbReference type="EMBL" id="BGPR01022698">
    <property type="protein sequence ID" value="GBN89256.1"/>
    <property type="molecule type" value="Genomic_DNA"/>
</dbReference>
<reference evidence="1 2" key="1">
    <citation type="journal article" date="2019" name="Sci. Rep.">
        <title>Orb-weaving spider Araneus ventricosus genome elucidates the spidroin gene catalogue.</title>
        <authorList>
            <person name="Kono N."/>
            <person name="Nakamura H."/>
            <person name="Ohtoshi R."/>
            <person name="Moran D.A.P."/>
            <person name="Shinohara A."/>
            <person name="Yoshida Y."/>
            <person name="Fujiwara M."/>
            <person name="Mori M."/>
            <person name="Tomita M."/>
            <person name="Arakawa K."/>
        </authorList>
    </citation>
    <scope>NUCLEOTIDE SEQUENCE [LARGE SCALE GENOMIC DNA]</scope>
</reference>
<dbReference type="Proteomes" id="UP000499080">
    <property type="component" value="Unassembled WGS sequence"/>
</dbReference>
<evidence type="ECO:0000313" key="1">
    <source>
        <dbReference type="EMBL" id="GBN89256.1"/>
    </source>
</evidence>
<keyword evidence="2" id="KW-1185">Reference proteome</keyword>
<gene>
    <name evidence="1" type="ORF">AVEN_152074_1</name>
</gene>
<sequence length="117" mass="13201">MVDSVLTFHGPNLTTPWSVVLTPWSVVYFHGQLLFDSMNSVFESMVICLNHGQLFDSMVSYLTPSGHFLLFAISVPYKSMFAPSPSKKRRLMISHLVAVQFYCLSILVDCLTPRIVV</sequence>
<accession>A0A4Y2SP34</accession>
<evidence type="ECO:0000313" key="2">
    <source>
        <dbReference type="Proteomes" id="UP000499080"/>
    </source>
</evidence>